<evidence type="ECO:0008006" key="11">
    <source>
        <dbReference type="Google" id="ProtNLM"/>
    </source>
</evidence>
<evidence type="ECO:0000259" key="7">
    <source>
        <dbReference type="Pfam" id="PF07005"/>
    </source>
</evidence>
<organism evidence="9 10">
    <name type="scientific">Varibaculum cambriense</name>
    <dbReference type="NCBI Taxonomy" id="184870"/>
    <lineage>
        <taxon>Bacteria</taxon>
        <taxon>Bacillati</taxon>
        <taxon>Actinomycetota</taxon>
        <taxon>Actinomycetes</taxon>
        <taxon>Actinomycetales</taxon>
        <taxon>Actinomycetaceae</taxon>
        <taxon>Varibaculum</taxon>
    </lineage>
</organism>
<keyword evidence="3" id="KW-0547">Nucleotide-binding</keyword>
<dbReference type="Gene3D" id="3.40.980.20">
    <property type="entry name" value="Four-carbon acid sugar kinase, nucleotide binding domain"/>
    <property type="match status" value="1"/>
</dbReference>
<feature type="domain" description="Four-carbon acid sugar kinase N-terminal" evidence="7">
    <location>
        <begin position="31"/>
        <end position="271"/>
    </location>
</feature>
<evidence type="ECO:0000256" key="5">
    <source>
        <dbReference type="ARBA" id="ARBA00022840"/>
    </source>
</evidence>
<dbReference type="InterPro" id="IPR010737">
    <property type="entry name" value="4-carb_acid_sugar_kinase_N"/>
</dbReference>
<evidence type="ECO:0000256" key="6">
    <source>
        <dbReference type="ARBA" id="ARBA00023277"/>
    </source>
</evidence>
<evidence type="ECO:0000256" key="3">
    <source>
        <dbReference type="ARBA" id="ARBA00022741"/>
    </source>
</evidence>
<keyword evidence="6" id="KW-0119">Carbohydrate metabolism</keyword>
<reference evidence="9 10" key="1">
    <citation type="submission" date="2017-09" db="EMBL/GenBank/DDBJ databases">
        <title>Bacterial strain isolated from the female urinary microbiota.</title>
        <authorList>
            <person name="Thomas-White K."/>
            <person name="Kumar N."/>
            <person name="Forster S."/>
            <person name="Putonti C."/>
            <person name="Lawley T."/>
            <person name="Wolfe A.J."/>
        </authorList>
    </citation>
    <scope>NUCLEOTIDE SEQUENCE [LARGE SCALE GENOMIC DNA]</scope>
    <source>
        <strain evidence="9 10">UMB0744</strain>
    </source>
</reference>
<gene>
    <name evidence="9" type="ORF">CJ240_07640</name>
</gene>
<evidence type="ECO:0000259" key="8">
    <source>
        <dbReference type="Pfam" id="PF17042"/>
    </source>
</evidence>
<dbReference type="EMBL" id="PNGC01000003">
    <property type="protein sequence ID" value="PMB88883.1"/>
    <property type="molecule type" value="Genomic_DNA"/>
</dbReference>
<evidence type="ECO:0000313" key="10">
    <source>
        <dbReference type="Proteomes" id="UP000243201"/>
    </source>
</evidence>
<evidence type="ECO:0000313" key="9">
    <source>
        <dbReference type="EMBL" id="PMB88883.1"/>
    </source>
</evidence>
<name>A0ABX4UQC2_9ACTO</name>
<keyword evidence="2" id="KW-0808">Transferase</keyword>
<evidence type="ECO:0000256" key="1">
    <source>
        <dbReference type="ARBA" id="ARBA00005715"/>
    </source>
</evidence>
<comment type="similarity">
    <text evidence="1">Belongs to the four-carbon acid sugar kinase family.</text>
</comment>
<dbReference type="InterPro" id="IPR042213">
    <property type="entry name" value="NBD_C_sf"/>
</dbReference>
<dbReference type="Proteomes" id="UP000243201">
    <property type="component" value="Unassembled WGS sequence"/>
</dbReference>
<dbReference type="InterPro" id="IPR037051">
    <property type="entry name" value="4-carb_acid_sugar_kinase_N_sf"/>
</dbReference>
<dbReference type="Pfam" id="PF07005">
    <property type="entry name" value="SBD_N"/>
    <property type="match status" value="1"/>
</dbReference>
<keyword evidence="5" id="KW-0067">ATP-binding</keyword>
<dbReference type="Gene3D" id="3.40.50.10840">
    <property type="entry name" value="Putative sugar-binding, N-terminal domain"/>
    <property type="match status" value="1"/>
</dbReference>
<dbReference type="Pfam" id="PF17042">
    <property type="entry name" value="NBD_C"/>
    <property type="match status" value="1"/>
</dbReference>
<feature type="domain" description="Four-carbon acid sugar kinase nucleotide binding" evidence="8">
    <location>
        <begin position="300"/>
        <end position="463"/>
    </location>
</feature>
<protein>
    <recommendedName>
        <fullName evidence="11">Hydroxyacid dehydrogenase</fullName>
    </recommendedName>
</protein>
<evidence type="ECO:0000256" key="4">
    <source>
        <dbReference type="ARBA" id="ARBA00022777"/>
    </source>
</evidence>
<evidence type="ECO:0000256" key="2">
    <source>
        <dbReference type="ARBA" id="ARBA00022679"/>
    </source>
</evidence>
<keyword evidence="10" id="KW-1185">Reference proteome</keyword>
<accession>A0ABX4UQC2</accession>
<dbReference type="RefSeq" id="WP_022865357.1">
    <property type="nucleotide sequence ID" value="NZ_CAUPGC010000010.1"/>
</dbReference>
<proteinExistence type="inferred from homology"/>
<dbReference type="InterPro" id="IPR031475">
    <property type="entry name" value="NBD_C"/>
</dbReference>
<dbReference type="GeneID" id="78353022"/>
<comment type="caution">
    <text evidence="9">The sequence shown here is derived from an EMBL/GenBank/DDBJ whole genome shotgun (WGS) entry which is preliminary data.</text>
</comment>
<sequence>MVIDDLLKGKKPEIKVDPNEVVAKNQQAPFYVVLDDDPTGTQSISDLPVITSWDKEDFQWAFSTGKPAVYVMTNSRSLSATEAKKVNAEVVRSALSAAPNDVSVSFISRSDSTLRGHYPLEPDTIADEIEKFGASHIDGFVIVPAFPDAGRITIDSTHYVKGSDDTFEPVGNSEFAKDATFGFESSSLPDWIEEKTRGKVAASDVITLDLDTLRSNMVKSVSALLKAKNRQPIVVDIVTENDLRILALALAEAETKGAHFVYRVGPPFVRARLGQEEKTPLSAEEVFGKDATTVDAKGGLIVIGSHVDLTTRQLNALKESVNPKILEVDVHRCLDPEERDQLIAEICEEACKTLQEENVVIQTSRELIKTDNPDESLEISRKISDCVVQIVNQIVRKVKPRFVIAKGGITSSDVASKGLEMKHATVLGPALPGIVSVWLAEDGIGKGIPYIVFAGNVGDEKSLSLVVEKLS</sequence>
<dbReference type="SUPFAM" id="SSF142764">
    <property type="entry name" value="YgbK-like"/>
    <property type="match status" value="1"/>
</dbReference>
<keyword evidence="4" id="KW-0418">Kinase</keyword>